<dbReference type="EMBL" id="DS028095">
    <property type="protein sequence ID" value="KMP05226.1"/>
    <property type="molecule type" value="Genomic_DNA"/>
</dbReference>
<proteinExistence type="predicted"/>
<accession>A0A0J6Y990</accession>
<evidence type="ECO:0000313" key="3">
    <source>
        <dbReference type="Proteomes" id="UP000054565"/>
    </source>
</evidence>
<protein>
    <submittedName>
        <fullName evidence="2">Uncharacterized protein</fullName>
    </submittedName>
</protein>
<gene>
    <name evidence="2" type="ORF">CIRG_04906</name>
</gene>
<dbReference type="Proteomes" id="UP000054565">
    <property type="component" value="Unassembled WGS sequence"/>
</dbReference>
<reference evidence="3" key="1">
    <citation type="journal article" date="2010" name="Genome Res.">
        <title>Population genomic sequencing of Coccidioides fungi reveals recent hybridization and transposon control.</title>
        <authorList>
            <person name="Neafsey D.E."/>
            <person name="Barker B.M."/>
            <person name="Sharpton T.J."/>
            <person name="Stajich J.E."/>
            <person name="Park D.J."/>
            <person name="Whiston E."/>
            <person name="Hung C.-Y."/>
            <person name="McMahan C."/>
            <person name="White J."/>
            <person name="Sykes S."/>
            <person name="Heiman D."/>
            <person name="Young S."/>
            <person name="Zeng Q."/>
            <person name="Abouelleil A."/>
            <person name="Aftuck L."/>
            <person name="Bessette D."/>
            <person name="Brown A."/>
            <person name="FitzGerald M."/>
            <person name="Lui A."/>
            <person name="Macdonald J.P."/>
            <person name="Priest M."/>
            <person name="Orbach M.J."/>
            <person name="Galgiani J.N."/>
            <person name="Kirkland T.N."/>
            <person name="Cole G.T."/>
            <person name="Birren B.W."/>
            <person name="Henn M.R."/>
            <person name="Taylor J.W."/>
            <person name="Rounsley S.D."/>
        </authorList>
    </citation>
    <scope>NUCLEOTIDE SEQUENCE [LARGE SCALE GENOMIC DNA]</scope>
    <source>
        <strain evidence="3">RMSCC 2394</strain>
    </source>
</reference>
<evidence type="ECO:0000313" key="2">
    <source>
        <dbReference type="EMBL" id="KMP05226.1"/>
    </source>
</evidence>
<sequence length="133" mass="14321">MSTAPPSRKAIADLKLAREDGGERKGEGEERERESGKTKRSGRWLGNFDDSVHGGACAVFAGRAIPDWAIGISKHCLVAFLRGGYPAPVPPMYPPPPLLHHVRRQGTSSDIAVMLPAVSRSADACAGRTNNWF</sequence>
<evidence type="ECO:0000256" key="1">
    <source>
        <dbReference type="SAM" id="MobiDB-lite"/>
    </source>
</evidence>
<name>A0A0J6Y990_COCIT</name>
<dbReference type="AlphaFoldDB" id="A0A0J6Y990"/>
<feature type="region of interest" description="Disordered" evidence="1">
    <location>
        <begin position="1"/>
        <end position="42"/>
    </location>
</feature>
<feature type="compositionally biased region" description="Basic and acidic residues" evidence="1">
    <location>
        <begin position="10"/>
        <end position="37"/>
    </location>
</feature>
<organism evidence="2 3">
    <name type="scientific">Coccidioides immitis RMSCC 2394</name>
    <dbReference type="NCBI Taxonomy" id="404692"/>
    <lineage>
        <taxon>Eukaryota</taxon>
        <taxon>Fungi</taxon>
        <taxon>Dikarya</taxon>
        <taxon>Ascomycota</taxon>
        <taxon>Pezizomycotina</taxon>
        <taxon>Eurotiomycetes</taxon>
        <taxon>Eurotiomycetidae</taxon>
        <taxon>Onygenales</taxon>
        <taxon>Onygenaceae</taxon>
        <taxon>Coccidioides</taxon>
    </lineage>
</organism>